<evidence type="ECO:0000313" key="4">
    <source>
        <dbReference type="EMBL" id="CAD8432850.1"/>
    </source>
</evidence>
<feature type="compositionally biased region" description="Basic and acidic residues" evidence="2">
    <location>
        <begin position="193"/>
        <end position="221"/>
    </location>
</feature>
<dbReference type="EMBL" id="HBEN01002724">
    <property type="protein sequence ID" value="CAD8432850.1"/>
    <property type="molecule type" value="Transcribed_RNA"/>
</dbReference>
<reference evidence="4" key="1">
    <citation type="submission" date="2021-01" db="EMBL/GenBank/DDBJ databases">
        <authorList>
            <person name="Corre E."/>
            <person name="Pelletier E."/>
            <person name="Niang G."/>
            <person name="Scheremetjew M."/>
            <person name="Finn R."/>
            <person name="Kale V."/>
            <person name="Holt S."/>
            <person name="Cochrane G."/>
            <person name="Meng A."/>
            <person name="Brown T."/>
            <person name="Cohen L."/>
        </authorList>
    </citation>
    <scope>NUCLEOTIDE SEQUENCE</scope>
    <source>
        <strain evidence="4">CCAC1681</strain>
    </source>
</reference>
<dbReference type="GO" id="GO:0003676">
    <property type="term" value="F:nucleic acid binding"/>
    <property type="evidence" value="ECO:0007669"/>
    <property type="project" value="InterPro"/>
</dbReference>
<feature type="region of interest" description="Disordered" evidence="2">
    <location>
        <begin position="269"/>
        <end position="289"/>
    </location>
</feature>
<feature type="region of interest" description="Disordered" evidence="2">
    <location>
        <begin position="77"/>
        <end position="102"/>
    </location>
</feature>
<dbReference type="GO" id="GO:0008270">
    <property type="term" value="F:zinc ion binding"/>
    <property type="evidence" value="ECO:0007669"/>
    <property type="project" value="UniProtKB-KW"/>
</dbReference>
<feature type="domain" description="CCHC-type" evidence="3">
    <location>
        <begin position="18"/>
        <end position="33"/>
    </location>
</feature>
<keyword evidence="1" id="KW-0863">Zinc-finger</keyword>
<name>A0A7S0GPK7_MICPS</name>
<organism evidence="4">
    <name type="scientific">Micromonas pusilla</name>
    <name type="common">Picoplanktonic green alga</name>
    <name type="synonym">Chromulina pusilla</name>
    <dbReference type="NCBI Taxonomy" id="38833"/>
    <lineage>
        <taxon>Eukaryota</taxon>
        <taxon>Viridiplantae</taxon>
        <taxon>Chlorophyta</taxon>
        <taxon>Mamiellophyceae</taxon>
        <taxon>Mamiellales</taxon>
        <taxon>Mamiellaceae</taxon>
        <taxon>Micromonas</taxon>
    </lineage>
</organism>
<gene>
    <name evidence="4" type="ORF">MSP1401_LOCUS2229</name>
</gene>
<proteinExistence type="predicted"/>
<dbReference type="AlphaFoldDB" id="A0A7S0GPK7"/>
<evidence type="ECO:0000256" key="2">
    <source>
        <dbReference type="SAM" id="MobiDB-lite"/>
    </source>
</evidence>
<evidence type="ECO:0000259" key="3">
    <source>
        <dbReference type="PROSITE" id="PS50158"/>
    </source>
</evidence>
<feature type="region of interest" description="Disordered" evidence="2">
    <location>
        <begin position="116"/>
        <end position="224"/>
    </location>
</feature>
<protein>
    <recommendedName>
        <fullName evidence="3">CCHC-type domain-containing protein</fullName>
    </recommendedName>
</protein>
<dbReference type="PROSITE" id="PS50158">
    <property type="entry name" value="ZF_CCHC"/>
    <property type="match status" value="1"/>
</dbReference>
<evidence type="ECO:0000256" key="1">
    <source>
        <dbReference type="PROSITE-ProRule" id="PRU00047"/>
    </source>
</evidence>
<feature type="compositionally biased region" description="Basic residues" evidence="2">
    <location>
        <begin position="145"/>
        <end position="155"/>
    </location>
</feature>
<sequence length="289" mass="29924">MEKHHKLRRPAGSSIHGCNICGIEGHQAAHCPNGSGTNWAEKFGPAWTVDLDALRHKEPDYDALAARARAYAESRAKGEAGTSGGGESAKNESAGNPAAAAGGAPRLFESQRALDVEPTTPRAQTALGSEPGSRSAGITPDGSFRRGRPPSHRRTPSGSRDAAAPATPVTPPGTLSPSAAPFDFNRRASSSRGEPEKTRENDAKTTRRDALVRAPEPRRSPEPFALSSSLAASIEHMRGASALSPADRAFAAAATRRAVPDHAAGVSTAVASGSGSVVRRTSTSTKIAM</sequence>
<dbReference type="InterPro" id="IPR001878">
    <property type="entry name" value="Znf_CCHC"/>
</dbReference>
<keyword evidence="1" id="KW-0479">Metal-binding</keyword>
<accession>A0A7S0GPK7</accession>
<keyword evidence="1" id="KW-0862">Zinc</keyword>